<dbReference type="Proteomes" id="UP000579647">
    <property type="component" value="Unassembled WGS sequence"/>
</dbReference>
<keyword evidence="1" id="KW-0812">Transmembrane</keyword>
<dbReference type="InterPro" id="IPR002881">
    <property type="entry name" value="DUF58"/>
</dbReference>
<dbReference type="PANTHER" id="PTHR34351:SF1">
    <property type="entry name" value="SLR1927 PROTEIN"/>
    <property type="match status" value="1"/>
</dbReference>
<dbReference type="AlphaFoldDB" id="A0A840W1G1"/>
<evidence type="ECO:0000313" key="3">
    <source>
        <dbReference type="EMBL" id="MBB5490619.1"/>
    </source>
</evidence>
<keyword evidence="4" id="KW-1185">Reference proteome</keyword>
<evidence type="ECO:0000256" key="1">
    <source>
        <dbReference type="SAM" id="Phobius"/>
    </source>
</evidence>
<accession>A0A840W1G1</accession>
<dbReference type="RefSeq" id="WP_184364165.1">
    <property type="nucleotide sequence ID" value="NZ_BAAAKM010000038.1"/>
</dbReference>
<dbReference type="Pfam" id="PF01882">
    <property type="entry name" value="DUF58"/>
    <property type="match status" value="1"/>
</dbReference>
<evidence type="ECO:0000313" key="4">
    <source>
        <dbReference type="Proteomes" id="UP000579647"/>
    </source>
</evidence>
<dbReference type="PANTHER" id="PTHR34351">
    <property type="entry name" value="SLR1927 PROTEIN-RELATED"/>
    <property type="match status" value="1"/>
</dbReference>
<proteinExistence type="predicted"/>
<keyword evidence="1" id="KW-1133">Transmembrane helix</keyword>
<evidence type="ECO:0000259" key="2">
    <source>
        <dbReference type="Pfam" id="PF01882"/>
    </source>
</evidence>
<sequence length="376" mass="39559">MPTTRGWLVAAAGALLLVGGTLSQYQELALLGALAVLAVATAALAVGRPAAVTVTRSLPMGTRSSPGRSVRVHMSARNTGRRTLRISERVVGPDGGHDVTLPALPGNGTGGSDYWLQSHRRGLLELGPLSAGRSDPLGLARSVRVHGATDQVWIHPSWQYLKAIPVGNVADPDGEVDGARAGTLTFHTLRDYAPGDDLRHVHWRSSARLDRLVVREYVDTSQTRVCVLVDDRPTEDGAARLDEVAGAAASLLATGVRASLHCELRLVSGRGRDSSAGLPSLLDLLAEAEPTPGADLADALHLARTHSQGDTAILVSGGLDATDLRLFGQLGDRYSGLFAAAIGQRETPPAPDPVTLIQAGDAASFADRWNEAPWPR</sequence>
<gene>
    <name evidence="3" type="ORF">HNR07_001756</name>
</gene>
<reference evidence="3 4" key="1">
    <citation type="submission" date="2020-08" db="EMBL/GenBank/DDBJ databases">
        <title>Sequencing the genomes of 1000 actinobacteria strains.</title>
        <authorList>
            <person name="Klenk H.-P."/>
        </authorList>
    </citation>
    <scope>NUCLEOTIDE SEQUENCE [LARGE SCALE GENOMIC DNA]</scope>
    <source>
        <strain evidence="3 4">DSM 44598</strain>
    </source>
</reference>
<feature type="transmembrane region" description="Helical" evidence="1">
    <location>
        <begin position="33"/>
        <end position="54"/>
    </location>
</feature>
<comment type="caution">
    <text evidence="3">The sequence shown here is derived from an EMBL/GenBank/DDBJ whole genome shotgun (WGS) entry which is preliminary data.</text>
</comment>
<feature type="domain" description="DUF58" evidence="2">
    <location>
        <begin position="189"/>
        <end position="321"/>
    </location>
</feature>
<dbReference type="EMBL" id="JACHDO010000001">
    <property type="protein sequence ID" value="MBB5490619.1"/>
    <property type="molecule type" value="Genomic_DNA"/>
</dbReference>
<keyword evidence="1" id="KW-0472">Membrane</keyword>
<organism evidence="3 4">
    <name type="scientific">Nocardiopsis metallicus</name>
    <dbReference type="NCBI Taxonomy" id="179819"/>
    <lineage>
        <taxon>Bacteria</taxon>
        <taxon>Bacillati</taxon>
        <taxon>Actinomycetota</taxon>
        <taxon>Actinomycetes</taxon>
        <taxon>Streptosporangiales</taxon>
        <taxon>Nocardiopsidaceae</taxon>
        <taxon>Nocardiopsis</taxon>
    </lineage>
</organism>
<protein>
    <submittedName>
        <fullName evidence="3">Uncharacterized protein (DUF58 family)</fullName>
    </submittedName>
</protein>
<name>A0A840W1G1_9ACTN</name>